<name>A0A365U9F9_9RHOB</name>
<evidence type="ECO:0000313" key="3">
    <source>
        <dbReference type="Proteomes" id="UP000253370"/>
    </source>
</evidence>
<evidence type="ECO:0000256" key="1">
    <source>
        <dbReference type="SAM" id="MobiDB-lite"/>
    </source>
</evidence>
<proteinExistence type="predicted"/>
<protein>
    <submittedName>
        <fullName evidence="2">Uncharacterized protein</fullName>
    </submittedName>
</protein>
<sequence length="115" mass="12635">MSTYLPPDLQAGLASRGDAPRRRSGLRLVADGTSHPVLRLWSDGFAMSRDEPRLRGFVDLYDGARHIGRCLVIATAEEEDERRFEFKRAPRSGLAPPADYAPDPETPATPTDAAD</sequence>
<evidence type="ECO:0000313" key="2">
    <source>
        <dbReference type="EMBL" id="RBI84811.1"/>
    </source>
</evidence>
<comment type="caution">
    <text evidence="2">The sequence shown here is derived from an EMBL/GenBank/DDBJ whole genome shotgun (WGS) entry which is preliminary data.</text>
</comment>
<feature type="compositionally biased region" description="Low complexity" evidence="1">
    <location>
        <begin position="95"/>
        <end position="115"/>
    </location>
</feature>
<accession>A0A365U9F9</accession>
<dbReference type="AlphaFoldDB" id="A0A365U9F9"/>
<dbReference type="Proteomes" id="UP000253370">
    <property type="component" value="Unassembled WGS sequence"/>
</dbReference>
<dbReference type="RefSeq" id="WP_113289548.1">
    <property type="nucleotide sequence ID" value="NZ_QNTQ01000009.1"/>
</dbReference>
<dbReference type="OrthoDB" id="7658488at2"/>
<organism evidence="2 3">
    <name type="scientific">Rhodosalinus halophilus</name>
    <dbReference type="NCBI Taxonomy" id="2259333"/>
    <lineage>
        <taxon>Bacteria</taxon>
        <taxon>Pseudomonadati</taxon>
        <taxon>Pseudomonadota</taxon>
        <taxon>Alphaproteobacteria</taxon>
        <taxon>Rhodobacterales</taxon>
        <taxon>Paracoccaceae</taxon>
        <taxon>Rhodosalinus</taxon>
    </lineage>
</organism>
<keyword evidence="3" id="KW-1185">Reference proteome</keyword>
<feature type="region of interest" description="Disordered" evidence="1">
    <location>
        <begin position="1"/>
        <end position="21"/>
    </location>
</feature>
<dbReference type="EMBL" id="QNTQ01000009">
    <property type="protein sequence ID" value="RBI84811.1"/>
    <property type="molecule type" value="Genomic_DNA"/>
</dbReference>
<gene>
    <name evidence="2" type="ORF">DRV85_11155</name>
</gene>
<reference evidence="2 3" key="1">
    <citation type="submission" date="2018-07" db="EMBL/GenBank/DDBJ databases">
        <title>Rhodosalinus sp. strain E84T genomic sequence and assembly.</title>
        <authorList>
            <person name="Liu Z.-W."/>
            <person name="Lu D.-C."/>
        </authorList>
    </citation>
    <scope>NUCLEOTIDE SEQUENCE [LARGE SCALE GENOMIC DNA]</scope>
    <source>
        <strain evidence="2 3">E84</strain>
    </source>
</reference>
<feature type="region of interest" description="Disordered" evidence="1">
    <location>
        <begin position="81"/>
        <end position="115"/>
    </location>
</feature>